<comment type="caution">
    <text evidence="2">The sequence shown here is derived from an EMBL/GenBank/DDBJ whole genome shotgun (WGS) entry which is preliminary data.</text>
</comment>
<dbReference type="OrthoDB" id="4831122at2759"/>
<feature type="signal peptide" evidence="1">
    <location>
        <begin position="1"/>
        <end position="19"/>
    </location>
</feature>
<evidence type="ECO:0000313" key="3">
    <source>
        <dbReference type="Proteomes" id="UP000186583"/>
    </source>
</evidence>
<evidence type="ECO:0000313" key="2">
    <source>
        <dbReference type="EMBL" id="OLN81704.1"/>
    </source>
</evidence>
<dbReference type="AlphaFoldDB" id="A0A1Q8RBZ6"/>
<gene>
    <name evidence="2" type="ORF">CCHL11_06935</name>
</gene>
<feature type="chain" id="PRO_5010246956" evidence="1">
    <location>
        <begin position="20"/>
        <end position="262"/>
    </location>
</feature>
<accession>A0A1Q8RBZ6</accession>
<keyword evidence="1" id="KW-0732">Signal</keyword>
<dbReference type="EMBL" id="MPGH01000242">
    <property type="protein sequence ID" value="OLN81704.1"/>
    <property type="molecule type" value="Genomic_DNA"/>
</dbReference>
<evidence type="ECO:0000256" key="1">
    <source>
        <dbReference type="SAM" id="SignalP"/>
    </source>
</evidence>
<keyword evidence="3" id="KW-1185">Reference proteome</keyword>
<dbReference type="STRING" id="708187.A0A1Q8RBZ6"/>
<dbReference type="Proteomes" id="UP000186583">
    <property type="component" value="Unassembled WGS sequence"/>
</dbReference>
<sequence>MHLSQFTVFVLAAASAANAVPITASELMARGGPANVLAPGEMLLVNGDKLEIHNETTKLEFLKAQGILLEAPEIDYAWLNFTPPDLPPKTDKLSARDCAFTTAVVVDSTTTFLDWDVQMGRVVKGAGEGINAYVGAGWSVANSVSGSAGLDIGIVKNYLGLNFGVDYSRTWTTTNSDQYSTLVKAGKAGVWVTQPWTTRKYGRTLQGCPGSFRQVGTWMADAHEDGSYGNSKWVSGFITACIKPAPTGEQRMTRCHGQGAFK</sequence>
<organism evidence="2 3">
    <name type="scientific">Colletotrichum chlorophyti</name>
    <dbReference type="NCBI Taxonomy" id="708187"/>
    <lineage>
        <taxon>Eukaryota</taxon>
        <taxon>Fungi</taxon>
        <taxon>Dikarya</taxon>
        <taxon>Ascomycota</taxon>
        <taxon>Pezizomycotina</taxon>
        <taxon>Sordariomycetes</taxon>
        <taxon>Hypocreomycetidae</taxon>
        <taxon>Glomerellales</taxon>
        <taxon>Glomerellaceae</taxon>
        <taxon>Colletotrichum</taxon>
    </lineage>
</organism>
<reference evidence="2 3" key="1">
    <citation type="submission" date="2016-11" db="EMBL/GenBank/DDBJ databases">
        <title>Draft Genome Assembly of Colletotrichum chlorophyti a pathogen of herbaceous plants.</title>
        <authorList>
            <person name="Gan P."/>
            <person name="Narusaka M."/>
            <person name="Tsushima A."/>
            <person name="Narusaka Y."/>
            <person name="Takano Y."/>
            <person name="Shirasu K."/>
        </authorList>
    </citation>
    <scope>NUCLEOTIDE SEQUENCE [LARGE SCALE GENOMIC DNA]</scope>
    <source>
        <strain evidence="2 3">NTL11</strain>
    </source>
</reference>
<proteinExistence type="predicted"/>
<protein>
    <submittedName>
        <fullName evidence="2">Uncharacterized protein</fullName>
    </submittedName>
</protein>
<name>A0A1Q8RBZ6_9PEZI</name>